<dbReference type="PANTHER" id="PTHR13774">
    <property type="entry name" value="PHENAZINE BIOSYNTHESIS PROTEIN"/>
    <property type="match status" value="1"/>
</dbReference>
<dbReference type="PIRSF" id="PIRSF016184">
    <property type="entry name" value="PhzC_PhzF"/>
    <property type="match status" value="1"/>
</dbReference>
<evidence type="ECO:0000313" key="5">
    <source>
        <dbReference type="Proteomes" id="UP000664904"/>
    </source>
</evidence>
<evidence type="ECO:0000256" key="2">
    <source>
        <dbReference type="ARBA" id="ARBA00023235"/>
    </source>
</evidence>
<dbReference type="PANTHER" id="PTHR13774:SF17">
    <property type="entry name" value="PHENAZINE BIOSYNTHESIS-LIKE DOMAIN-CONTAINING PROTEIN"/>
    <property type="match status" value="1"/>
</dbReference>
<dbReference type="InterPro" id="IPR003719">
    <property type="entry name" value="Phenazine_PhzF-like"/>
</dbReference>
<evidence type="ECO:0000256" key="1">
    <source>
        <dbReference type="ARBA" id="ARBA00008270"/>
    </source>
</evidence>
<sequence>MEIAIYQIDAFASQVFSGNPAAVCPLVEWLEDGILQSIAEANNLSETAFFVVKQNLVELRWFTPNSEVDLCGHATLAAAHVLFQHLNYSRPAIRFQTRSGELVVEKTGDAYTLNFPASMPTPVAPPPALIEGLGVTPKAVYCAFDYIVELEDEASVKSLEPNLTAWKQLDKRGVVVTAPGLNVDFVSRCFFPRLDVDEDPVTGSAHCEIAPLWSKVLQKQILQAKQCSKRGGKMTCIVESERVTLIGHAVDYMKGTITLE</sequence>
<gene>
    <name evidence="4" type="ORF">J5O05_16190</name>
</gene>
<keyword evidence="2" id="KW-0413">Isomerase</keyword>
<evidence type="ECO:0000313" key="4">
    <source>
        <dbReference type="EMBL" id="QTH71307.1"/>
    </source>
</evidence>
<feature type="active site" evidence="3">
    <location>
        <position position="46"/>
    </location>
</feature>
<dbReference type="SUPFAM" id="SSF54506">
    <property type="entry name" value="Diaminopimelate epimerase-like"/>
    <property type="match status" value="1"/>
</dbReference>
<name>A0A975HKV4_9GAMM</name>
<dbReference type="KEGG" id="pxi:J5O05_16190"/>
<accession>A0A975HKV4</accession>
<dbReference type="GO" id="GO:0005737">
    <property type="term" value="C:cytoplasm"/>
    <property type="evidence" value="ECO:0007669"/>
    <property type="project" value="TreeGrafter"/>
</dbReference>
<protein>
    <submittedName>
        <fullName evidence="4">PhzF family phenazine biosynthesis protein</fullName>
    </submittedName>
</protein>
<dbReference type="AlphaFoldDB" id="A0A975HKV4"/>
<proteinExistence type="inferred from homology"/>
<keyword evidence="5" id="KW-1185">Reference proteome</keyword>
<reference evidence="4" key="1">
    <citation type="submission" date="2021-03" db="EMBL/GenBank/DDBJ databases">
        <title>Complete Genome of Pseudoalteromonas xiamenensis STKMTI.2, a new potential marine bacterium producing anti-Vibrio compounds.</title>
        <authorList>
            <person name="Handayani D.P."/>
            <person name="Isnansetyo A."/>
            <person name="Istiqomah I."/>
            <person name="Jumina J."/>
        </authorList>
    </citation>
    <scope>NUCLEOTIDE SEQUENCE</scope>
    <source>
        <strain evidence="4">STKMTI.2</strain>
    </source>
</reference>
<dbReference type="EMBL" id="CP072133">
    <property type="protein sequence ID" value="QTH71307.1"/>
    <property type="molecule type" value="Genomic_DNA"/>
</dbReference>
<dbReference type="Gene3D" id="3.10.310.10">
    <property type="entry name" value="Diaminopimelate Epimerase, Chain A, domain 1"/>
    <property type="match status" value="2"/>
</dbReference>
<dbReference type="NCBIfam" id="TIGR00654">
    <property type="entry name" value="PhzF_family"/>
    <property type="match status" value="1"/>
</dbReference>
<evidence type="ECO:0000256" key="3">
    <source>
        <dbReference type="PIRSR" id="PIRSR016184-1"/>
    </source>
</evidence>
<dbReference type="RefSeq" id="WP_208842948.1">
    <property type="nucleotide sequence ID" value="NZ_CP072133.1"/>
</dbReference>
<dbReference type="GO" id="GO:0016853">
    <property type="term" value="F:isomerase activity"/>
    <property type="evidence" value="ECO:0007669"/>
    <property type="project" value="UniProtKB-KW"/>
</dbReference>
<dbReference type="Proteomes" id="UP000664904">
    <property type="component" value="Chromosome"/>
</dbReference>
<comment type="similarity">
    <text evidence="1">Belongs to the PhzF family.</text>
</comment>
<dbReference type="Pfam" id="PF02567">
    <property type="entry name" value="PhzC-PhzF"/>
    <property type="match status" value="1"/>
</dbReference>
<organism evidence="4 5">
    <name type="scientific">Pseudoalteromonas xiamenensis</name>
    <dbReference type="NCBI Taxonomy" id="882626"/>
    <lineage>
        <taxon>Bacteria</taxon>
        <taxon>Pseudomonadati</taxon>
        <taxon>Pseudomonadota</taxon>
        <taxon>Gammaproteobacteria</taxon>
        <taxon>Alteromonadales</taxon>
        <taxon>Pseudoalteromonadaceae</taxon>
        <taxon>Pseudoalteromonas</taxon>
    </lineage>
</organism>